<accession>A0A1X7SQE9</accession>
<dbReference type="EnsemblMetazoa" id="Aqu2.1.04339_001">
    <property type="protein sequence ID" value="Aqu2.1.04339_001"/>
    <property type="gene ID" value="Aqu2.1.04339"/>
</dbReference>
<organism evidence="1">
    <name type="scientific">Amphimedon queenslandica</name>
    <name type="common">Sponge</name>
    <dbReference type="NCBI Taxonomy" id="400682"/>
    <lineage>
        <taxon>Eukaryota</taxon>
        <taxon>Metazoa</taxon>
        <taxon>Porifera</taxon>
        <taxon>Demospongiae</taxon>
        <taxon>Heteroscleromorpha</taxon>
        <taxon>Haplosclerida</taxon>
        <taxon>Niphatidae</taxon>
        <taxon>Amphimedon</taxon>
    </lineage>
</organism>
<reference evidence="1" key="1">
    <citation type="submission" date="2017-05" db="UniProtKB">
        <authorList>
            <consortium name="EnsemblMetazoa"/>
        </authorList>
    </citation>
    <scope>IDENTIFICATION</scope>
</reference>
<dbReference type="PANTHER" id="PTHR31751:SF42">
    <property type="entry name" value="PROTEIN CBG10204"/>
    <property type="match status" value="1"/>
</dbReference>
<dbReference type="InParanoid" id="A0A1X7SQE9"/>
<name>A0A1X7SQE9_AMPQE</name>
<dbReference type="AlphaFoldDB" id="A0A1X7SQE9"/>
<dbReference type="OrthoDB" id="5967653at2759"/>
<proteinExistence type="predicted"/>
<dbReference type="PANTHER" id="PTHR31751">
    <property type="entry name" value="SI:CH211-108C17.2-RELATED-RELATED"/>
    <property type="match status" value="1"/>
</dbReference>
<protein>
    <submittedName>
        <fullName evidence="1">Uncharacterized protein</fullName>
    </submittedName>
</protein>
<evidence type="ECO:0000313" key="1">
    <source>
        <dbReference type="EnsemblMetazoa" id="Aqu2.1.04339_001"/>
    </source>
</evidence>
<sequence>SSEVLLSKVVRGSFLRIHQKCRDCGAATTWDSQPFINEFPEGNLLISAAILFNGCFPEQSLRVFRTIGCASISRTSYFRHQKKFLNPAIFQLWDMNQQSYFAQLAQEGKPLVLGGDGRADSPGHSAKFGSYSLVELNHNIVLDICL</sequence>